<dbReference type="Gene3D" id="3.40.50.12780">
    <property type="entry name" value="N-terminal domain of ligase-like"/>
    <property type="match status" value="1"/>
</dbReference>
<keyword evidence="4" id="KW-1185">Reference proteome</keyword>
<accession>A0ABX1TVU9</accession>
<organism evidence="3 4">
    <name type="scientific">Candidatus Accumulibacter phosphatis</name>
    <dbReference type="NCBI Taxonomy" id="327160"/>
    <lineage>
        <taxon>Bacteria</taxon>
        <taxon>Pseudomonadati</taxon>
        <taxon>Pseudomonadota</taxon>
        <taxon>Betaproteobacteria</taxon>
        <taxon>Candidatus Accumulibacter</taxon>
    </lineage>
</organism>
<protein>
    <submittedName>
        <fullName evidence="3">Amino acid adenylation domain-containing protein</fullName>
    </submittedName>
</protein>
<dbReference type="Pfam" id="PF00501">
    <property type="entry name" value="AMP-binding"/>
    <property type="match status" value="1"/>
</dbReference>
<reference evidence="3 4" key="1">
    <citation type="submission" date="2019-03" db="EMBL/GenBank/DDBJ databases">
        <title>Metabolic reconstructions from genomes of highly enriched 'Candidatus Accumulibacter' and 'Candidatus Competibacter' bioreactor populations.</title>
        <authorList>
            <person name="Annavajhala M.K."/>
            <person name="Welles L."/>
            <person name="Abbas B."/>
            <person name="Sorokin D."/>
            <person name="Park H."/>
            <person name="Van Loosdrecht M."/>
            <person name="Chandran K."/>
        </authorList>
    </citation>
    <scope>NUCLEOTIDE SEQUENCE [LARGE SCALE GENOMIC DNA]</scope>
    <source>
        <strain evidence="3 4">SBR_S</strain>
    </source>
</reference>
<dbReference type="PROSITE" id="PS00455">
    <property type="entry name" value="AMP_BINDING"/>
    <property type="match status" value="1"/>
</dbReference>
<dbReference type="NCBIfam" id="TIGR01733">
    <property type="entry name" value="AA-adenyl-dom"/>
    <property type="match status" value="1"/>
</dbReference>
<dbReference type="CDD" id="cd05930">
    <property type="entry name" value="A_NRPS"/>
    <property type="match status" value="1"/>
</dbReference>
<dbReference type="InterPro" id="IPR042099">
    <property type="entry name" value="ANL_N_sf"/>
</dbReference>
<sequence>MPCGAQPLARRLQGESATLRNWQPAGTTDTARPMAEPSSRSRAHPLLTTPRFSQKMTTNYNLAGAIHRHGLHTPDAVAVAYKGQSVSYRGLSQRAARLAQELRRSEHWQGDDGQPPRVGILASRGIDACVALLGTCWAGATYVPIGLKLPEERMLTILSLCKLTAIVADADGAKLLSERLRAACPPVLICSANDAVREEIDVIAAAGEALLPDLADAPMPMAGSDLAYIIFTSGTTGVPKGVMISAAAARHYAQMISRLLDLRASDRALETCELTFDFSVHNMFSTWEAGAALHILPATVVMNAVKFVRNAKLTVWNSVPSLVGMLRQLKTLHPDSLESLRVTVFGGEALPEGTVAAWRVAAPNTAIFNLYGPTEATVFCLGQEVADDTPITAGRDFIAIGTPLPGNEAMIVDGNMQTAPGGESGELAVAGVQLADGYLNDPQMTAARFPTIHGKRWYLTGDLASVDAAGIFHCLGRLDNQVKVLGYRVELEEVDAHLRAVSGIDLVGAVAWPTVDGMARGIVGFLGARAVDSVQLIREIKTRLPAYMVPNQLIALETVPLNQSGKVDRQALRRLLDKDPA</sequence>
<dbReference type="PRINTS" id="PR00154">
    <property type="entry name" value="AMPBINDING"/>
</dbReference>
<name>A0ABX1TVU9_9PROT</name>
<dbReference type="Proteomes" id="UP000749010">
    <property type="component" value="Unassembled WGS sequence"/>
</dbReference>
<dbReference type="EMBL" id="SPMY01000033">
    <property type="protein sequence ID" value="NMQ28412.1"/>
    <property type="molecule type" value="Genomic_DNA"/>
</dbReference>
<dbReference type="InterPro" id="IPR020845">
    <property type="entry name" value="AMP-binding_CS"/>
</dbReference>
<evidence type="ECO:0000259" key="2">
    <source>
        <dbReference type="Pfam" id="PF00501"/>
    </source>
</evidence>
<comment type="caution">
    <text evidence="3">The sequence shown here is derived from an EMBL/GenBank/DDBJ whole genome shotgun (WGS) entry which is preliminary data.</text>
</comment>
<dbReference type="PANTHER" id="PTHR45527:SF1">
    <property type="entry name" value="FATTY ACID SYNTHASE"/>
    <property type="match status" value="1"/>
</dbReference>
<dbReference type="InterPro" id="IPR010071">
    <property type="entry name" value="AA_adenyl_dom"/>
</dbReference>
<proteinExistence type="predicted"/>
<evidence type="ECO:0000256" key="1">
    <source>
        <dbReference type="SAM" id="MobiDB-lite"/>
    </source>
</evidence>
<dbReference type="SUPFAM" id="SSF56801">
    <property type="entry name" value="Acetyl-CoA synthetase-like"/>
    <property type="match status" value="1"/>
</dbReference>
<gene>
    <name evidence="3" type="ORF">E4Q23_11990</name>
</gene>
<dbReference type="PANTHER" id="PTHR45527">
    <property type="entry name" value="NONRIBOSOMAL PEPTIDE SYNTHETASE"/>
    <property type="match status" value="1"/>
</dbReference>
<dbReference type="InterPro" id="IPR020459">
    <property type="entry name" value="AMP-binding"/>
</dbReference>
<dbReference type="InterPro" id="IPR000873">
    <property type="entry name" value="AMP-dep_synth/lig_dom"/>
</dbReference>
<dbReference type="Gene3D" id="3.30.300.30">
    <property type="match status" value="1"/>
</dbReference>
<feature type="region of interest" description="Disordered" evidence="1">
    <location>
        <begin position="22"/>
        <end position="48"/>
    </location>
</feature>
<evidence type="ECO:0000313" key="3">
    <source>
        <dbReference type="EMBL" id="NMQ28412.1"/>
    </source>
</evidence>
<dbReference type="InterPro" id="IPR045851">
    <property type="entry name" value="AMP-bd_C_sf"/>
</dbReference>
<feature type="domain" description="AMP-dependent synthetase/ligase" evidence="2">
    <location>
        <begin position="70"/>
        <end position="439"/>
    </location>
</feature>
<evidence type="ECO:0000313" key="4">
    <source>
        <dbReference type="Proteomes" id="UP000749010"/>
    </source>
</evidence>